<evidence type="ECO:0000313" key="3">
    <source>
        <dbReference type="Proteomes" id="UP001069802"/>
    </source>
</evidence>
<reference evidence="2" key="1">
    <citation type="submission" date="2022-12" db="EMBL/GenBank/DDBJ databases">
        <title>Bacterial isolates from different developmental stages of Nematostella vectensis.</title>
        <authorList>
            <person name="Fraune S."/>
        </authorList>
    </citation>
    <scope>NUCLEOTIDE SEQUENCE</scope>
    <source>
        <strain evidence="2">G21630-S1</strain>
    </source>
</reference>
<dbReference type="InterPro" id="IPR052567">
    <property type="entry name" value="OP_Dioxygenase"/>
</dbReference>
<dbReference type="SUPFAM" id="SSF109604">
    <property type="entry name" value="HD-domain/PDEase-like"/>
    <property type="match status" value="1"/>
</dbReference>
<evidence type="ECO:0000313" key="2">
    <source>
        <dbReference type="EMBL" id="MCZ4282764.1"/>
    </source>
</evidence>
<dbReference type="Pfam" id="PF01966">
    <property type="entry name" value="HD"/>
    <property type="match status" value="1"/>
</dbReference>
<dbReference type="Gene3D" id="1.10.3210.10">
    <property type="entry name" value="Hypothetical protein af1432"/>
    <property type="match status" value="1"/>
</dbReference>
<keyword evidence="3" id="KW-1185">Reference proteome</keyword>
<dbReference type="Proteomes" id="UP001069802">
    <property type="component" value="Unassembled WGS sequence"/>
</dbReference>
<dbReference type="InterPro" id="IPR006674">
    <property type="entry name" value="HD_domain"/>
</dbReference>
<proteinExistence type="predicted"/>
<dbReference type="RefSeq" id="WP_269424907.1">
    <property type="nucleotide sequence ID" value="NZ_JAPWGY010000010.1"/>
</dbReference>
<sequence>MALKGEAAVMEKVSFTRLQDGTAEEYAFLEPLEEQYCHDVVNRLFEHLRKLDESLGGYQVSRLEHCLQSATRALRAGEDDDMIVGALLHDIGDILAPCNHDELAAAIVRPYLREEVTWIVQYHATFQKFYYADKLGGDKNARNKFTGHPYFDACVRFCEDYDENCFDGTYDSLELEEFRPYMERVFARKPWDPEVLKPQLEKII</sequence>
<accession>A0ABT4LNV9</accession>
<comment type="caution">
    <text evidence="2">The sequence shown here is derived from an EMBL/GenBank/DDBJ whole genome shotgun (WGS) entry which is preliminary data.</text>
</comment>
<dbReference type="CDD" id="cd00077">
    <property type="entry name" value="HDc"/>
    <property type="match status" value="1"/>
</dbReference>
<dbReference type="PANTHER" id="PTHR40202:SF1">
    <property type="entry name" value="HD DOMAIN-CONTAINING PROTEIN"/>
    <property type="match status" value="1"/>
</dbReference>
<feature type="domain" description="HD" evidence="1">
    <location>
        <begin position="62"/>
        <end position="125"/>
    </location>
</feature>
<organism evidence="2 3">
    <name type="scientific">Kiloniella laminariae</name>
    <dbReference type="NCBI Taxonomy" id="454162"/>
    <lineage>
        <taxon>Bacteria</taxon>
        <taxon>Pseudomonadati</taxon>
        <taxon>Pseudomonadota</taxon>
        <taxon>Alphaproteobacteria</taxon>
        <taxon>Rhodospirillales</taxon>
        <taxon>Kiloniellaceae</taxon>
        <taxon>Kiloniella</taxon>
    </lineage>
</organism>
<protein>
    <submittedName>
        <fullName evidence="2">HD domain-containing protein</fullName>
    </submittedName>
</protein>
<dbReference type="PANTHER" id="PTHR40202">
    <property type="match status" value="1"/>
</dbReference>
<dbReference type="InterPro" id="IPR003607">
    <property type="entry name" value="HD/PDEase_dom"/>
</dbReference>
<name>A0ABT4LNV9_9PROT</name>
<evidence type="ECO:0000259" key="1">
    <source>
        <dbReference type="Pfam" id="PF01966"/>
    </source>
</evidence>
<dbReference type="EMBL" id="JAPWGY010000010">
    <property type="protein sequence ID" value="MCZ4282764.1"/>
    <property type="molecule type" value="Genomic_DNA"/>
</dbReference>
<gene>
    <name evidence="2" type="ORF">O4H49_18415</name>
</gene>